<dbReference type="Proteomes" id="UP000006813">
    <property type="component" value="Unassembled WGS sequence"/>
</dbReference>
<feature type="region of interest" description="Disordered" evidence="1">
    <location>
        <begin position="1"/>
        <end position="26"/>
    </location>
</feature>
<evidence type="ECO:0000256" key="1">
    <source>
        <dbReference type="SAM" id="MobiDB-lite"/>
    </source>
</evidence>
<feature type="region of interest" description="Disordered" evidence="1">
    <location>
        <begin position="47"/>
        <end position="66"/>
    </location>
</feature>
<reference evidence="2 3" key="1">
    <citation type="journal article" date="2011" name="Nature">
        <title>Genome sequencing reveals insights into physiology and longevity of the naked mole rat.</title>
        <authorList>
            <person name="Kim E.B."/>
            <person name="Fang X."/>
            <person name="Fushan A.A."/>
            <person name="Huang Z."/>
            <person name="Lobanov A.V."/>
            <person name="Han L."/>
            <person name="Marino S.M."/>
            <person name="Sun X."/>
            <person name="Turanov A.A."/>
            <person name="Yang P."/>
            <person name="Yim S.H."/>
            <person name="Zhao X."/>
            <person name="Kasaikina M.V."/>
            <person name="Stoletzki N."/>
            <person name="Peng C."/>
            <person name="Polak P."/>
            <person name="Xiong Z."/>
            <person name="Kiezun A."/>
            <person name="Zhu Y."/>
            <person name="Chen Y."/>
            <person name="Kryukov G.V."/>
            <person name="Zhang Q."/>
            <person name="Peshkin L."/>
            <person name="Yang L."/>
            <person name="Bronson R.T."/>
            <person name="Buffenstein R."/>
            <person name="Wang B."/>
            <person name="Han C."/>
            <person name="Li Q."/>
            <person name="Chen L."/>
            <person name="Zhao W."/>
            <person name="Sunyaev S.R."/>
            <person name="Park T.J."/>
            <person name="Zhang G."/>
            <person name="Wang J."/>
            <person name="Gladyshev V.N."/>
        </authorList>
    </citation>
    <scope>NUCLEOTIDE SEQUENCE [LARGE SCALE GENOMIC DNA]</scope>
</reference>
<protein>
    <submittedName>
        <fullName evidence="2">Uncharacterized protein</fullName>
    </submittedName>
</protein>
<gene>
    <name evidence="2" type="ORF">GW7_05937</name>
</gene>
<proteinExistence type="predicted"/>
<accession>G5AQW6</accession>
<evidence type="ECO:0000313" key="3">
    <source>
        <dbReference type="Proteomes" id="UP000006813"/>
    </source>
</evidence>
<organism evidence="2 3">
    <name type="scientific">Heterocephalus glaber</name>
    <name type="common">Naked mole rat</name>
    <dbReference type="NCBI Taxonomy" id="10181"/>
    <lineage>
        <taxon>Eukaryota</taxon>
        <taxon>Metazoa</taxon>
        <taxon>Chordata</taxon>
        <taxon>Craniata</taxon>
        <taxon>Vertebrata</taxon>
        <taxon>Euteleostomi</taxon>
        <taxon>Mammalia</taxon>
        <taxon>Eutheria</taxon>
        <taxon>Euarchontoglires</taxon>
        <taxon>Glires</taxon>
        <taxon>Rodentia</taxon>
        <taxon>Hystricomorpha</taxon>
        <taxon>Bathyergidae</taxon>
        <taxon>Heterocephalus</taxon>
    </lineage>
</organism>
<dbReference type="InParanoid" id="G5AQW6"/>
<sequence>MSSLGYSGPRSEDQEPEGAQSAWHRAQSVGSGWAGIVPSCVSPSSPRPFLRLRTADPQPPAPTGSRARVLRALGPAASAPCPAPGNCAAPALRSGLWGHHSGSSAQRWLRALGCTLSMLQYHFSEGVGSSIASFRLERR</sequence>
<evidence type="ECO:0000313" key="2">
    <source>
        <dbReference type="EMBL" id="EHA99426.1"/>
    </source>
</evidence>
<name>G5AQW6_HETGA</name>
<dbReference type="EMBL" id="JH166510">
    <property type="protein sequence ID" value="EHA99426.1"/>
    <property type="molecule type" value="Genomic_DNA"/>
</dbReference>
<dbReference type="AlphaFoldDB" id="G5AQW6"/>